<dbReference type="CDD" id="cd00383">
    <property type="entry name" value="trans_reg_C"/>
    <property type="match status" value="1"/>
</dbReference>
<dbReference type="Pfam" id="PF00486">
    <property type="entry name" value="Trans_reg_C"/>
    <property type="match status" value="1"/>
</dbReference>
<dbReference type="PANTHER" id="PTHR48111:SF40">
    <property type="entry name" value="PHOSPHATE REGULON TRANSCRIPTIONAL REGULATORY PROTEIN PHOB"/>
    <property type="match status" value="1"/>
</dbReference>
<evidence type="ECO:0000313" key="11">
    <source>
        <dbReference type="Proteomes" id="UP000633278"/>
    </source>
</evidence>
<feature type="DNA-binding region" description="OmpR/PhoB-type" evidence="7">
    <location>
        <begin position="133"/>
        <end position="227"/>
    </location>
</feature>
<accession>A0A917HWB8</accession>
<dbReference type="SMART" id="SM00448">
    <property type="entry name" value="REC"/>
    <property type="match status" value="1"/>
</dbReference>
<sequence>MKKSDIKILLVDDEPDILEIVGYNLKNEGYQVFTATNGLEALKTAKKVIPHLILLDIMMPEMDGIEACEKIRKVTTLEHVIISFLTARGEDYSQVAGFDAGADDYITKPIKPKVLLSKVKSLLRRLKNTEDQDTSTTIGDIVINREEYVVFKNNKKIVLPKKEFELFSLLTSKPGKVFKRETILDTVWGNEVVVGGRTIDVHIRKLREKIGDDHFKTIKGVGYKFVLEDED</sequence>
<evidence type="ECO:0000313" key="10">
    <source>
        <dbReference type="EMBL" id="GGG93731.1"/>
    </source>
</evidence>
<dbReference type="InterPro" id="IPR016032">
    <property type="entry name" value="Sig_transdc_resp-reg_C-effctor"/>
</dbReference>
<dbReference type="PROSITE" id="PS51755">
    <property type="entry name" value="OMPR_PHOB"/>
    <property type="match status" value="1"/>
</dbReference>
<dbReference type="InterPro" id="IPR039420">
    <property type="entry name" value="WalR-like"/>
</dbReference>
<feature type="domain" description="Response regulatory" evidence="8">
    <location>
        <begin position="7"/>
        <end position="123"/>
    </location>
</feature>
<dbReference type="SUPFAM" id="SSF46894">
    <property type="entry name" value="C-terminal effector domain of the bipartite response regulators"/>
    <property type="match status" value="1"/>
</dbReference>
<comment type="caution">
    <text evidence="10">The sequence shown here is derived from an EMBL/GenBank/DDBJ whole genome shotgun (WGS) entry which is preliminary data.</text>
</comment>
<dbReference type="InterPro" id="IPR001789">
    <property type="entry name" value="Sig_transdc_resp-reg_receiver"/>
</dbReference>
<dbReference type="AlphaFoldDB" id="A0A917HWB8"/>
<feature type="modified residue" description="4-aspartylphosphate" evidence="6">
    <location>
        <position position="56"/>
    </location>
</feature>
<evidence type="ECO:0000259" key="9">
    <source>
        <dbReference type="PROSITE" id="PS51755"/>
    </source>
</evidence>
<keyword evidence="4 7" id="KW-0238">DNA-binding</keyword>
<dbReference type="GO" id="GO:0005829">
    <property type="term" value="C:cytosol"/>
    <property type="evidence" value="ECO:0007669"/>
    <property type="project" value="TreeGrafter"/>
</dbReference>
<keyword evidence="1 6" id="KW-0597">Phosphoprotein</keyword>
<dbReference type="InterPro" id="IPR011006">
    <property type="entry name" value="CheY-like_superfamily"/>
</dbReference>
<dbReference type="CDD" id="cd17574">
    <property type="entry name" value="REC_OmpR"/>
    <property type="match status" value="1"/>
</dbReference>
<evidence type="ECO:0000256" key="4">
    <source>
        <dbReference type="ARBA" id="ARBA00023125"/>
    </source>
</evidence>
<evidence type="ECO:0000256" key="7">
    <source>
        <dbReference type="PROSITE-ProRule" id="PRU01091"/>
    </source>
</evidence>
<dbReference type="Gene3D" id="1.10.10.10">
    <property type="entry name" value="Winged helix-like DNA-binding domain superfamily/Winged helix DNA-binding domain"/>
    <property type="match status" value="1"/>
</dbReference>
<dbReference type="GO" id="GO:0000976">
    <property type="term" value="F:transcription cis-regulatory region binding"/>
    <property type="evidence" value="ECO:0007669"/>
    <property type="project" value="TreeGrafter"/>
</dbReference>
<proteinExistence type="predicted"/>
<evidence type="ECO:0000256" key="3">
    <source>
        <dbReference type="ARBA" id="ARBA00023015"/>
    </source>
</evidence>
<keyword evidence="2" id="KW-0902">Two-component regulatory system</keyword>
<reference evidence="10" key="2">
    <citation type="submission" date="2020-09" db="EMBL/GenBank/DDBJ databases">
        <authorList>
            <person name="Sun Q."/>
            <person name="Zhou Y."/>
        </authorList>
    </citation>
    <scope>NUCLEOTIDE SEQUENCE</scope>
    <source>
        <strain evidence="10">CGMCC 1.15763</strain>
    </source>
</reference>
<organism evidence="10 11">
    <name type="scientific">Polaribacter pacificus</name>
    <dbReference type="NCBI Taxonomy" id="1775173"/>
    <lineage>
        <taxon>Bacteria</taxon>
        <taxon>Pseudomonadati</taxon>
        <taxon>Bacteroidota</taxon>
        <taxon>Flavobacteriia</taxon>
        <taxon>Flavobacteriales</taxon>
        <taxon>Flavobacteriaceae</taxon>
    </lineage>
</organism>
<dbReference type="FunFam" id="3.40.50.2300:FF:000001">
    <property type="entry name" value="DNA-binding response regulator PhoB"/>
    <property type="match status" value="1"/>
</dbReference>
<gene>
    <name evidence="10" type="primary">phoP</name>
    <name evidence="10" type="ORF">GCM10011416_08680</name>
</gene>
<dbReference type="PANTHER" id="PTHR48111">
    <property type="entry name" value="REGULATOR OF RPOS"/>
    <property type="match status" value="1"/>
</dbReference>
<dbReference type="InterPro" id="IPR001867">
    <property type="entry name" value="OmpR/PhoB-type_DNA-bd"/>
</dbReference>
<dbReference type="Pfam" id="PF00072">
    <property type="entry name" value="Response_reg"/>
    <property type="match status" value="1"/>
</dbReference>
<keyword evidence="3" id="KW-0805">Transcription regulation</keyword>
<dbReference type="GO" id="GO:0000156">
    <property type="term" value="F:phosphorelay response regulator activity"/>
    <property type="evidence" value="ECO:0007669"/>
    <property type="project" value="TreeGrafter"/>
</dbReference>
<reference evidence="10" key="1">
    <citation type="journal article" date="2014" name="Int. J. Syst. Evol. Microbiol.">
        <title>Complete genome sequence of Corynebacterium casei LMG S-19264T (=DSM 44701T), isolated from a smear-ripened cheese.</title>
        <authorList>
            <consortium name="US DOE Joint Genome Institute (JGI-PGF)"/>
            <person name="Walter F."/>
            <person name="Albersmeier A."/>
            <person name="Kalinowski J."/>
            <person name="Ruckert C."/>
        </authorList>
    </citation>
    <scope>NUCLEOTIDE SEQUENCE</scope>
    <source>
        <strain evidence="10">CGMCC 1.15763</strain>
    </source>
</reference>
<evidence type="ECO:0000256" key="2">
    <source>
        <dbReference type="ARBA" id="ARBA00023012"/>
    </source>
</evidence>
<dbReference type="GO" id="GO:0032993">
    <property type="term" value="C:protein-DNA complex"/>
    <property type="evidence" value="ECO:0007669"/>
    <property type="project" value="TreeGrafter"/>
</dbReference>
<dbReference type="PROSITE" id="PS50110">
    <property type="entry name" value="RESPONSE_REGULATORY"/>
    <property type="match status" value="1"/>
</dbReference>
<evidence type="ECO:0000259" key="8">
    <source>
        <dbReference type="PROSITE" id="PS50110"/>
    </source>
</evidence>
<dbReference type="GO" id="GO:0006355">
    <property type="term" value="P:regulation of DNA-templated transcription"/>
    <property type="evidence" value="ECO:0007669"/>
    <property type="project" value="InterPro"/>
</dbReference>
<dbReference type="Gene3D" id="3.40.50.2300">
    <property type="match status" value="1"/>
</dbReference>
<dbReference type="SMART" id="SM00862">
    <property type="entry name" value="Trans_reg_C"/>
    <property type="match status" value="1"/>
</dbReference>
<evidence type="ECO:0000256" key="1">
    <source>
        <dbReference type="ARBA" id="ARBA00022553"/>
    </source>
</evidence>
<dbReference type="RefSeq" id="WP_188598043.1">
    <property type="nucleotide sequence ID" value="NZ_BMJW01000001.1"/>
</dbReference>
<evidence type="ECO:0000256" key="6">
    <source>
        <dbReference type="PROSITE-ProRule" id="PRU00169"/>
    </source>
</evidence>
<keyword evidence="5" id="KW-0804">Transcription</keyword>
<dbReference type="Proteomes" id="UP000633278">
    <property type="component" value="Unassembled WGS sequence"/>
</dbReference>
<evidence type="ECO:0000256" key="5">
    <source>
        <dbReference type="ARBA" id="ARBA00023163"/>
    </source>
</evidence>
<protein>
    <submittedName>
        <fullName evidence="10">DNA-binding response regulator</fullName>
    </submittedName>
</protein>
<dbReference type="SUPFAM" id="SSF52172">
    <property type="entry name" value="CheY-like"/>
    <property type="match status" value="1"/>
</dbReference>
<name>A0A917HWB8_9FLAO</name>
<dbReference type="InterPro" id="IPR036388">
    <property type="entry name" value="WH-like_DNA-bd_sf"/>
</dbReference>
<feature type="domain" description="OmpR/PhoB-type" evidence="9">
    <location>
        <begin position="133"/>
        <end position="227"/>
    </location>
</feature>
<keyword evidence="11" id="KW-1185">Reference proteome</keyword>
<dbReference type="EMBL" id="BMJW01000001">
    <property type="protein sequence ID" value="GGG93731.1"/>
    <property type="molecule type" value="Genomic_DNA"/>
</dbReference>